<dbReference type="STRING" id="465820.NS263_05650"/>
<proteinExistence type="predicted"/>
<evidence type="ECO:0000313" key="1">
    <source>
        <dbReference type="EMBL" id="KTR41033.1"/>
    </source>
</evidence>
<dbReference type="Proteomes" id="UP000078335">
    <property type="component" value="Unassembled WGS sequence"/>
</dbReference>
<dbReference type="Proteomes" id="UP000072763">
    <property type="component" value="Unassembled WGS sequence"/>
</dbReference>
<evidence type="ECO:0000313" key="3">
    <source>
        <dbReference type="Proteomes" id="UP000072763"/>
    </source>
</evidence>
<dbReference type="Gene3D" id="2.40.128.20">
    <property type="match status" value="1"/>
</dbReference>
<sequence length="175" mass="19831">MSTQTSVEHPEPPQDLTGIVGHRFVYTYANGWQYEMYVKNATTIDYRIHTGHVGGRWVKDQTVDLVALAAGVYKVSWNEPTGTSVVVNVIPEQRVLHGTIFFPRWIELDGSKTVLFQNDHLDEMQRFRDEGPTYPIYVVPEFAHITLFEHVGEDDESVIDTAPGDLPAGWADRTN</sequence>
<organism evidence="2 3">
    <name type="scientific">Curtobacterium oceanosedimentum</name>
    <dbReference type="NCBI Taxonomy" id="465820"/>
    <lineage>
        <taxon>Bacteria</taxon>
        <taxon>Bacillati</taxon>
        <taxon>Actinomycetota</taxon>
        <taxon>Actinomycetes</taxon>
        <taxon>Micrococcales</taxon>
        <taxon>Microbacteriaceae</taxon>
        <taxon>Curtobacterium</taxon>
    </lineage>
</organism>
<dbReference type="PATRIC" id="fig|465820.3.peg.1033"/>
<dbReference type="OrthoDB" id="1623004at2"/>
<dbReference type="PANTHER" id="PTHR40087">
    <property type="entry name" value="PHENOLIC ACID DECARBOXYLASE PADC"/>
    <property type="match status" value="1"/>
</dbReference>
<evidence type="ECO:0000313" key="2">
    <source>
        <dbReference type="EMBL" id="KTR53821.1"/>
    </source>
</evidence>
<dbReference type="InterPro" id="IPR008729">
    <property type="entry name" value="PA_de_COase"/>
</dbReference>
<comment type="caution">
    <text evidence="2">The sequence shown here is derived from an EMBL/GenBank/DDBJ whole genome shotgun (WGS) entry which is preliminary data.</text>
</comment>
<dbReference type="PANTHER" id="PTHR40087:SF1">
    <property type="entry name" value="PHENOLIC ACID DECARBOXYLASE PADC"/>
    <property type="match status" value="1"/>
</dbReference>
<gene>
    <name evidence="1" type="ORF">NS263_05650</name>
    <name evidence="2" type="ORF">NS359_02155</name>
</gene>
<dbReference type="Pfam" id="PF05870">
    <property type="entry name" value="PA_decarbox"/>
    <property type="match status" value="1"/>
</dbReference>
<keyword evidence="4" id="KW-1185">Reference proteome</keyword>
<accession>A0A147DU22</accession>
<dbReference type="CDD" id="cd14241">
    <property type="entry name" value="PAD"/>
    <property type="match status" value="1"/>
</dbReference>
<dbReference type="EMBL" id="LDRC01000010">
    <property type="protein sequence ID" value="KTR53821.1"/>
    <property type="molecule type" value="Genomic_DNA"/>
</dbReference>
<dbReference type="EMBL" id="LDRB01000022">
    <property type="protein sequence ID" value="KTR41033.1"/>
    <property type="molecule type" value="Genomic_DNA"/>
</dbReference>
<protein>
    <submittedName>
        <fullName evidence="2">Phenolic acid decarboxylase padC</fullName>
    </submittedName>
</protein>
<dbReference type="SUPFAM" id="SSF50814">
    <property type="entry name" value="Lipocalins"/>
    <property type="match status" value="1"/>
</dbReference>
<name>A0A147DU22_9MICO</name>
<dbReference type="GO" id="GO:0016831">
    <property type="term" value="F:carboxy-lyase activity"/>
    <property type="evidence" value="ECO:0007669"/>
    <property type="project" value="InterPro"/>
</dbReference>
<dbReference type="AlphaFoldDB" id="A0A147DU22"/>
<dbReference type="RefSeq" id="WP_058728315.1">
    <property type="nucleotide sequence ID" value="NZ_LDRB01000022.1"/>
</dbReference>
<reference evidence="3 4" key="1">
    <citation type="journal article" date="2016" name="Front. Microbiol.">
        <title>Genomic Resource of Rice Seed Associated Bacteria.</title>
        <authorList>
            <person name="Midha S."/>
            <person name="Bansal K."/>
            <person name="Sharma S."/>
            <person name="Kumar N."/>
            <person name="Patil P.P."/>
            <person name="Chaudhry V."/>
            <person name="Patil P.B."/>
        </authorList>
    </citation>
    <scope>NUCLEOTIDE SEQUENCE [LARGE SCALE GENOMIC DNA]</scope>
    <source>
        <strain evidence="1 4">NS263</strain>
        <strain evidence="2 3">NS359</strain>
    </source>
</reference>
<dbReference type="InterPro" id="IPR012674">
    <property type="entry name" value="Calycin"/>
</dbReference>
<evidence type="ECO:0000313" key="4">
    <source>
        <dbReference type="Proteomes" id="UP000078335"/>
    </source>
</evidence>